<keyword evidence="1" id="KW-0573">Peptidoglycan synthesis</keyword>
<reference evidence="2 3" key="2">
    <citation type="journal article" date="2016" name="Genome Announc.">
        <title>Complete Genome Sequences of Two Interactive Moderate Thermophiles, Paenibacillus napthalenovorans 32O-Y and Paenibacillus sp. 32O-W.</title>
        <authorList>
            <person name="Butler R.R.III."/>
            <person name="Wang J."/>
            <person name="Stark B.C."/>
            <person name="Pombert J.F."/>
        </authorList>
    </citation>
    <scope>NUCLEOTIDE SEQUENCE [LARGE SCALE GENOMIC DNA]</scope>
    <source>
        <strain evidence="2 3">32O-Y</strain>
    </source>
</reference>
<dbReference type="OrthoDB" id="9808936at2"/>
<sequence>MKKIVFTGGGTAGHVTPNLAVMAELRKQGWEIEYIGSRDGIEKEIIDHEGIPFHHIASGKLRRYFDLNNAKDPFKVLLGIGQAYHLLRKIKPHIVFSKGGFVTVPVILACRLNGIPVICHESDLTPGLANKISLPFASRICVTFPETLKHIRSRKAVCTGLPIREQILQGQASRGLQMCDFHSNKPVLLMMGGSLGSKRINEALRATLETLLTQFQIIHICGKGNADPSLDGVPGYRQFEYVKDELPDLLACADLVISRAGSTSIFEFLALRKPMLLIPLSREASRGDQILNAESFRKMGYSKVLYEENLSPQTLVSAVSDLYEERVRIQEQMSGNPFGNGTQRIVELIEACRLPEA</sequence>
<dbReference type="EC" id="2.4.1.227" evidence="1"/>
<comment type="pathway">
    <text evidence="1">Cell wall biogenesis; peptidoglycan biosynthesis.</text>
</comment>
<dbReference type="Gene3D" id="3.40.50.2000">
    <property type="entry name" value="Glycogen Phosphorylase B"/>
    <property type="match status" value="2"/>
</dbReference>
<keyword evidence="1" id="KW-0961">Cell wall biogenesis/degradation</keyword>
<dbReference type="GO" id="GO:0005975">
    <property type="term" value="P:carbohydrate metabolic process"/>
    <property type="evidence" value="ECO:0007669"/>
    <property type="project" value="InterPro"/>
</dbReference>
<comment type="catalytic activity">
    <reaction evidence="1">
        <text>di-trans,octa-cis-undecaprenyl diphospho-N-acetyl-alpha-D-muramoyl-L-alanyl-D-glutamyl-meso-2,6-diaminopimeloyl-D-alanyl-D-alanine + UDP-N-acetyl-alpha-D-glucosamine = di-trans,octa-cis-undecaprenyl diphospho-[N-acetyl-alpha-D-glucosaminyl-(1-&gt;4)]-N-acetyl-alpha-D-muramoyl-L-alanyl-D-glutamyl-meso-2,6-diaminopimeloyl-D-alanyl-D-alanine + UDP + H(+)</text>
        <dbReference type="Rhea" id="RHEA:31227"/>
        <dbReference type="ChEBI" id="CHEBI:15378"/>
        <dbReference type="ChEBI" id="CHEBI:57705"/>
        <dbReference type="ChEBI" id="CHEBI:58223"/>
        <dbReference type="ChEBI" id="CHEBI:61387"/>
        <dbReference type="ChEBI" id="CHEBI:61388"/>
        <dbReference type="EC" id="2.4.1.227"/>
    </reaction>
</comment>
<keyword evidence="1 2" id="KW-0328">Glycosyltransferase</keyword>
<dbReference type="Pfam" id="PF03033">
    <property type="entry name" value="Glyco_transf_28"/>
    <property type="match status" value="1"/>
</dbReference>
<feature type="binding site" evidence="1">
    <location>
        <position position="164"/>
    </location>
    <ligand>
        <name>UDP-N-acetyl-alpha-D-glucosamine</name>
        <dbReference type="ChEBI" id="CHEBI:57705"/>
    </ligand>
</feature>
<dbReference type="EMBL" id="CP013652">
    <property type="protein sequence ID" value="ALS21369.1"/>
    <property type="molecule type" value="Genomic_DNA"/>
</dbReference>
<keyword evidence="1" id="KW-0133">Cell shape</keyword>
<keyword evidence="1" id="KW-1003">Cell membrane</keyword>
<feature type="binding site" evidence="1">
    <location>
        <position position="289"/>
    </location>
    <ligand>
        <name>UDP-N-acetyl-alpha-D-glucosamine</name>
        <dbReference type="ChEBI" id="CHEBI:57705"/>
    </ligand>
</feature>
<evidence type="ECO:0000313" key="3">
    <source>
        <dbReference type="Proteomes" id="UP000061660"/>
    </source>
</evidence>
<dbReference type="GO" id="GO:0009252">
    <property type="term" value="P:peptidoglycan biosynthetic process"/>
    <property type="evidence" value="ECO:0007669"/>
    <property type="project" value="UniProtKB-UniRule"/>
</dbReference>
<keyword evidence="1" id="KW-0472">Membrane</keyword>
<dbReference type="NCBIfam" id="NF009102">
    <property type="entry name" value="PRK12446.1"/>
    <property type="match status" value="1"/>
</dbReference>
<dbReference type="Proteomes" id="UP000061660">
    <property type="component" value="Chromosome"/>
</dbReference>
<dbReference type="InterPro" id="IPR006009">
    <property type="entry name" value="GlcNAc_MurG"/>
</dbReference>
<dbReference type="SUPFAM" id="SSF53756">
    <property type="entry name" value="UDP-Glycosyltransferase/glycogen phosphorylase"/>
    <property type="match status" value="1"/>
</dbReference>
<accession>A0A0U2U4B1</accession>
<reference evidence="3" key="1">
    <citation type="submission" date="2015-12" db="EMBL/GenBank/DDBJ databases">
        <title>Complete genome sequences of two moderately thermophilic Paenibacillus species.</title>
        <authorList>
            <person name="Butler R.III."/>
            <person name="Wang J."/>
            <person name="Stark B.C."/>
            <person name="Pombert J.-F."/>
        </authorList>
    </citation>
    <scope>NUCLEOTIDE SEQUENCE [LARGE SCALE GENOMIC DNA]</scope>
    <source>
        <strain evidence="3">32O-Y</strain>
    </source>
</reference>
<dbReference type="AlphaFoldDB" id="A0A0U2U4B1"/>
<feature type="binding site" evidence="1">
    <location>
        <position position="194"/>
    </location>
    <ligand>
        <name>UDP-N-acetyl-alpha-D-glucosamine</name>
        <dbReference type="ChEBI" id="CHEBI:57705"/>
    </ligand>
</feature>
<dbReference type="UniPathway" id="UPA00219"/>
<dbReference type="GO" id="GO:0051301">
    <property type="term" value="P:cell division"/>
    <property type="evidence" value="ECO:0007669"/>
    <property type="project" value="UniProtKB-KW"/>
</dbReference>
<dbReference type="GO" id="GO:0050511">
    <property type="term" value="F:undecaprenyldiphospho-muramoylpentapeptide beta-N-acetylglucosaminyltransferase activity"/>
    <property type="evidence" value="ECO:0007669"/>
    <property type="project" value="UniProtKB-UniRule"/>
</dbReference>
<evidence type="ECO:0000313" key="2">
    <source>
        <dbReference type="EMBL" id="ALS21369.1"/>
    </source>
</evidence>
<dbReference type="Pfam" id="PF04101">
    <property type="entry name" value="Glyco_tran_28_C"/>
    <property type="match status" value="1"/>
</dbReference>
<dbReference type="GO" id="GO:0005886">
    <property type="term" value="C:plasma membrane"/>
    <property type="evidence" value="ECO:0007669"/>
    <property type="project" value="UniProtKB-SubCell"/>
</dbReference>
<comment type="similarity">
    <text evidence="1">Belongs to the glycosyltransferase 28 family. MurG subfamily.</text>
</comment>
<comment type="caution">
    <text evidence="1">Lacks conserved residue(s) required for the propagation of feature annotation.</text>
</comment>
<dbReference type="InterPro" id="IPR007235">
    <property type="entry name" value="Glyco_trans_28_C"/>
</dbReference>
<dbReference type="KEGG" id="pnp:IJ22_09870"/>
<dbReference type="NCBIfam" id="TIGR01133">
    <property type="entry name" value="murG"/>
    <property type="match status" value="1"/>
</dbReference>
<dbReference type="InterPro" id="IPR004276">
    <property type="entry name" value="GlycoTrans_28_N"/>
</dbReference>
<organism evidence="2 3">
    <name type="scientific">Paenibacillus naphthalenovorans</name>
    <dbReference type="NCBI Taxonomy" id="162209"/>
    <lineage>
        <taxon>Bacteria</taxon>
        <taxon>Bacillati</taxon>
        <taxon>Bacillota</taxon>
        <taxon>Bacilli</taxon>
        <taxon>Bacillales</taxon>
        <taxon>Paenibacillaceae</taxon>
        <taxon>Paenibacillus</taxon>
    </lineage>
</organism>
<name>A0A0U2U4B1_9BACL</name>
<protein>
    <recommendedName>
        <fullName evidence="1">UDP-N-acetylglucosamine--N-acetylmuramyl-(pentapeptide) pyrophosphoryl-undecaprenol N-acetylglucosamine transferase</fullName>
        <ecNumber evidence="1">2.4.1.227</ecNumber>
    </recommendedName>
    <alternativeName>
        <fullName evidence="1">Undecaprenyl-PP-MurNAc-pentapeptide-UDPGlcNAc GlcNAc transferase</fullName>
    </alternativeName>
</protein>
<dbReference type="PANTHER" id="PTHR21015:SF27">
    <property type="entry name" value="UDP-N-ACETYLGLUCOSAMINE--N-ACETYLMURAMYL-(PENTAPEPTIDE) PYROPHOSPHORYL-UNDECAPRENOL N-ACETYLGLUCOSAMINE TRANSFERASE"/>
    <property type="match status" value="1"/>
</dbReference>
<keyword evidence="1 2" id="KW-0808">Transferase</keyword>
<comment type="subcellular location">
    <subcellularLocation>
        <location evidence="1">Cell membrane</location>
        <topology evidence="1">Peripheral membrane protein</topology>
        <orientation evidence="1">Cytoplasmic side</orientation>
    </subcellularLocation>
</comment>
<proteinExistence type="inferred from homology"/>
<dbReference type="STRING" id="162209.IJ22_09870"/>
<comment type="function">
    <text evidence="1">Cell wall formation. Catalyzes the transfer of a GlcNAc subunit on undecaprenyl-pyrophosphoryl-MurNAc-pentapeptide (lipid intermediate I) to form undecaprenyl-pyrophosphoryl-MurNAc-(pentapeptide)GlcNAc (lipid intermediate II).</text>
</comment>
<dbReference type="PATRIC" id="fig|162209.4.peg.1052"/>
<dbReference type="RefSeq" id="WP_062407652.1">
    <property type="nucleotide sequence ID" value="NZ_BJCS01000006.1"/>
</dbReference>
<gene>
    <name evidence="1" type="primary">murG</name>
    <name evidence="2" type="ORF">IJ22_09870</name>
</gene>
<keyword evidence="1" id="KW-0132">Cell division</keyword>
<dbReference type="CDD" id="cd03785">
    <property type="entry name" value="GT28_MurG"/>
    <property type="match status" value="1"/>
</dbReference>
<keyword evidence="3" id="KW-1185">Reference proteome</keyword>
<dbReference type="GO" id="GO:0008360">
    <property type="term" value="P:regulation of cell shape"/>
    <property type="evidence" value="ECO:0007669"/>
    <property type="project" value="UniProtKB-KW"/>
</dbReference>
<dbReference type="HAMAP" id="MF_00033">
    <property type="entry name" value="MurG"/>
    <property type="match status" value="1"/>
</dbReference>
<feature type="binding site" evidence="1">
    <location>
        <begin position="11"/>
        <end position="13"/>
    </location>
    <ligand>
        <name>UDP-N-acetyl-alpha-D-glucosamine</name>
        <dbReference type="ChEBI" id="CHEBI:57705"/>
    </ligand>
</feature>
<dbReference type="GO" id="GO:0071555">
    <property type="term" value="P:cell wall organization"/>
    <property type="evidence" value="ECO:0007669"/>
    <property type="project" value="UniProtKB-KW"/>
</dbReference>
<keyword evidence="1" id="KW-0131">Cell cycle</keyword>
<dbReference type="PANTHER" id="PTHR21015">
    <property type="entry name" value="UDP-N-ACETYLGLUCOSAMINE--N-ACETYLMURAMYL-(PENTAPEPTIDE) PYROPHOSPHORYL-UNDECAPRENOL N-ACETYLGLUCOSAMINE TRANSFERASE 1"/>
    <property type="match status" value="1"/>
</dbReference>
<evidence type="ECO:0000256" key="1">
    <source>
        <dbReference type="HAMAP-Rule" id="MF_00033"/>
    </source>
</evidence>